<name>A0AAF0ETU3_9BASI</name>
<protein>
    <recommendedName>
        <fullName evidence="2">FAD/NAD(P)-binding domain-containing protein</fullName>
    </recommendedName>
</protein>
<dbReference type="PANTHER" id="PTHR43735">
    <property type="entry name" value="APOPTOSIS-INDUCING FACTOR 1"/>
    <property type="match status" value="1"/>
</dbReference>
<dbReference type="GO" id="GO:0050660">
    <property type="term" value="F:flavin adenine dinucleotide binding"/>
    <property type="evidence" value="ECO:0007669"/>
    <property type="project" value="TreeGrafter"/>
</dbReference>
<dbReference type="Gene3D" id="3.50.50.100">
    <property type="match status" value="1"/>
</dbReference>
<proteinExistence type="predicted"/>
<dbReference type="InterPro" id="IPR023753">
    <property type="entry name" value="FAD/NAD-binding_dom"/>
</dbReference>
<feature type="region of interest" description="Disordered" evidence="1">
    <location>
        <begin position="133"/>
        <end position="156"/>
    </location>
</feature>
<dbReference type="EMBL" id="CP119878">
    <property type="protein sequence ID" value="WFD34442.1"/>
    <property type="molecule type" value="Genomic_DNA"/>
</dbReference>
<feature type="compositionally biased region" description="Low complexity" evidence="1">
    <location>
        <begin position="485"/>
        <end position="499"/>
    </location>
</feature>
<reference evidence="3" key="1">
    <citation type="submission" date="2023-03" db="EMBL/GenBank/DDBJ databases">
        <title>Mating type loci evolution in Malassezia.</title>
        <authorList>
            <person name="Coelho M.A."/>
        </authorList>
    </citation>
    <scope>NUCLEOTIDE SEQUENCE</scope>
    <source>
        <strain evidence="3">CBS 11721</strain>
    </source>
</reference>
<dbReference type="AlphaFoldDB" id="A0AAF0ETU3"/>
<dbReference type="SUPFAM" id="SSF51905">
    <property type="entry name" value="FAD/NAD(P)-binding domain"/>
    <property type="match status" value="1"/>
</dbReference>
<evidence type="ECO:0000259" key="2">
    <source>
        <dbReference type="Pfam" id="PF07992"/>
    </source>
</evidence>
<organism evidence="3 4">
    <name type="scientific">Malassezia cuniculi</name>
    <dbReference type="NCBI Taxonomy" id="948313"/>
    <lineage>
        <taxon>Eukaryota</taxon>
        <taxon>Fungi</taxon>
        <taxon>Dikarya</taxon>
        <taxon>Basidiomycota</taxon>
        <taxon>Ustilaginomycotina</taxon>
        <taxon>Malasseziomycetes</taxon>
        <taxon>Malasseziales</taxon>
        <taxon>Malasseziaceae</taxon>
        <taxon>Malassezia</taxon>
    </lineage>
</organism>
<keyword evidence="4" id="KW-1185">Reference proteome</keyword>
<feature type="region of interest" description="Disordered" evidence="1">
    <location>
        <begin position="485"/>
        <end position="511"/>
    </location>
</feature>
<dbReference type="Gene3D" id="3.50.50.60">
    <property type="entry name" value="FAD/NAD(P)-binding domain"/>
    <property type="match status" value="2"/>
</dbReference>
<gene>
    <name evidence="3" type="ORF">MCUN1_001283</name>
</gene>
<accession>A0AAF0ETU3</accession>
<feature type="domain" description="FAD/NAD(P)-binding" evidence="2">
    <location>
        <begin position="10"/>
        <end position="380"/>
    </location>
</feature>
<evidence type="ECO:0000313" key="3">
    <source>
        <dbReference type="EMBL" id="WFD34442.1"/>
    </source>
</evidence>
<dbReference type="PRINTS" id="PR00368">
    <property type="entry name" value="FADPNR"/>
</dbReference>
<dbReference type="PANTHER" id="PTHR43735:SF2">
    <property type="entry name" value="FE-REGULATED PROTEIN 8"/>
    <property type="match status" value="1"/>
</dbReference>
<dbReference type="Pfam" id="PF07992">
    <property type="entry name" value="Pyr_redox_2"/>
    <property type="match status" value="1"/>
</dbReference>
<dbReference type="GO" id="GO:0005737">
    <property type="term" value="C:cytoplasm"/>
    <property type="evidence" value="ECO:0007669"/>
    <property type="project" value="TreeGrafter"/>
</dbReference>
<dbReference type="InterPro" id="IPR036188">
    <property type="entry name" value="FAD/NAD-bd_sf"/>
</dbReference>
<evidence type="ECO:0000256" key="1">
    <source>
        <dbReference type="SAM" id="MobiDB-lite"/>
    </source>
</evidence>
<sequence length="569" mass="61741">MPLRQGQIQNVVVLGGSYGGLHAAMVLATKLPPTHRVLLIERNTHFNHLYVFPRFSIYPGHEHKAFVPYTSVFDEAKPRRKVDARRPSFGAVPLRGRGINNMKDLAESLDTDSSRGKTSVACMDDIRHGRIVLGDGGGDGDADGSSNVQSPEDDERAYSAAEPHVVLHASVVGITPSHVTVRDPHTTKSSGLWSIDTVDIPYSHLIYALGSHMPDPLRLDTCTKYEGVEMMRNMQERIKASRDIIVVGGGALGVQMASDIATLHKGLDKHVTLIHSRQYLLPAFDHKVHDEALKSLKGLGVNVVLGQRLALADGCPMGSAVKGAGAGTEEAFATGMLSRKMEDGPTKRHHIRTTHGLELDCDLLLLCTGQRPNTELMARMSPESVDPSTRLIRVLPTMQVMIPHDPSSVPRPFDVVPPCRDCDCFQDQKLFPLEADHDSPPPDVFSRIYAIGDCVDAFGAINAGYQAWFMGEVAAENIIKDITGGTSSGSDSSASSDSAQTEDLDHFHPRPNLIKLTVGGGKCVVQGAPEETEDGKTHVPVSVQDDAEDMMIEAVWKNMARADPTDMHA</sequence>
<dbReference type="Proteomes" id="UP001219933">
    <property type="component" value="Chromosome 2"/>
</dbReference>
<evidence type="ECO:0000313" key="4">
    <source>
        <dbReference type="Proteomes" id="UP001219933"/>
    </source>
</evidence>
<dbReference type="GO" id="GO:0004174">
    <property type="term" value="F:electron-transferring-flavoprotein dehydrogenase activity"/>
    <property type="evidence" value="ECO:0007669"/>
    <property type="project" value="TreeGrafter"/>
</dbReference>